<evidence type="ECO:0000313" key="3">
    <source>
        <dbReference type="Proteomes" id="UP000463915"/>
    </source>
</evidence>
<feature type="compositionally biased region" description="Polar residues" evidence="1">
    <location>
        <begin position="40"/>
        <end position="49"/>
    </location>
</feature>
<dbReference type="KEGG" id="vg:77924886"/>
<dbReference type="RefSeq" id="YP_010649340.1">
    <property type="nucleotide sequence ID" value="NC_070765.1"/>
</dbReference>
<gene>
    <name evidence="2" type="primary">91</name>
    <name evidence="2" type="ORF">SEA_ONYINYE_91</name>
</gene>
<name>A0A6B9LFD7_9CAUD</name>
<accession>A0A6B9LFD7</accession>
<keyword evidence="3" id="KW-1185">Reference proteome</keyword>
<dbReference type="EMBL" id="MN813687">
    <property type="protein sequence ID" value="QHB37495.1"/>
    <property type="molecule type" value="Genomic_DNA"/>
</dbReference>
<dbReference type="Proteomes" id="UP000463915">
    <property type="component" value="Segment"/>
</dbReference>
<protein>
    <submittedName>
        <fullName evidence="2">Uncharacterized protein</fullName>
    </submittedName>
</protein>
<sequence length="55" mass="6379">MKYKVIRRGLVEQQKVVEADNERIAVDREVGNDEGWESGPTRTGWTYQTVPVEEE</sequence>
<feature type="region of interest" description="Disordered" evidence="1">
    <location>
        <begin position="30"/>
        <end position="55"/>
    </location>
</feature>
<organism evidence="2 3">
    <name type="scientific">Mycobacterium phage Onyinye</name>
    <dbReference type="NCBI Taxonomy" id="2686235"/>
    <lineage>
        <taxon>Viruses</taxon>
        <taxon>Duplodnaviria</taxon>
        <taxon>Heunggongvirae</taxon>
        <taxon>Uroviricota</taxon>
        <taxon>Caudoviricetes</taxon>
        <taxon>Onyinyevirus</taxon>
        <taxon>Onyinyevirus onyinye</taxon>
    </lineage>
</organism>
<evidence type="ECO:0000256" key="1">
    <source>
        <dbReference type="SAM" id="MobiDB-lite"/>
    </source>
</evidence>
<reference evidence="2 3" key="1">
    <citation type="submission" date="2019-12" db="EMBL/GenBank/DDBJ databases">
        <authorList>
            <person name="Ayuk M.A."/>
            <person name="Robinson C.J."/>
            <person name="Anderson W.A."/>
            <person name="Ullah H."/>
            <person name="Gugssa A."/>
            <person name="Somiranjan G."/>
            <person name="Allen A."/>
            <person name="Lourds M.F."/>
            <person name="Quagraine B.K."/>
            <person name="Smith M."/>
            <person name="Moore M."/>
            <person name="Oliver J."/>
            <person name="Irabor E."/>
            <person name="Roy S.D."/>
            <person name="Bassey G."/>
            <person name="Louis B.N."/>
            <person name="Adu D."/>
            <person name="Akhimien C.E."/>
            <person name="Annor K."/>
            <person name="Archibald A."/>
            <person name="Ashagre K.C."/>
            <person name="Baity M.R."/>
            <person name="Barnes K.J."/>
            <person name="Barrios L.E."/>
            <person name="Black A.C."/>
            <person name="Bowen'Kauth M.S."/>
            <person name="Bowman K.N."/>
            <person name="Breaux D.L."/>
            <person name="Brooks J.A."/>
            <person name="Bwayili H.A."/>
            <person name="Caine T."/>
            <person name="Williams A.Y."/>
            <person name="Norris L.J."/>
            <person name="Nwozo E.O."/>
            <person name="Prosper P.L."/>
            <person name="Rankin N.A."/>
            <person name="Richardson K.M."/>
            <person name="Robinson D.M."/>
            <person name="Salters D.J."/>
            <person name="Savage M.A."/>
            <person name="Solomon S.M."/>
            <person name="Williams L.R."/>
            <person name="Curtis N."/>
            <person name="Garlena R.A."/>
            <person name="Russell D.A."/>
            <person name="Pope W.H."/>
            <person name="Jacobs-Sera D."/>
            <person name="Hatfull G.F."/>
        </authorList>
    </citation>
    <scope>NUCLEOTIDE SEQUENCE [LARGE SCALE GENOMIC DNA]</scope>
</reference>
<proteinExistence type="predicted"/>
<dbReference type="GeneID" id="77924886"/>
<evidence type="ECO:0000313" key="2">
    <source>
        <dbReference type="EMBL" id="QHB37495.1"/>
    </source>
</evidence>